<evidence type="ECO:0000313" key="2">
    <source>
        <dbReference type="Proteomes" id="UP001055811"/>
    </source>
</evidence>
<comment type="caution">
    <text evidence="1">The sequence shown here is derived from an EMBL/GenBank/DDBJ whole genome shotgun (WGS) entry which is preliminary data.</text>
</comment>
<keyword evidence="2" id="KW-1185">Reference proteome</keyword>
<gene>
    <name evidence="1" type="ORF">L2E82_25896</name>
</gene>
<sequence length="177" mass="19931">MSYRCNSSPKPSLSLVVTMLHLFSSTLGTKEKGRHVDTEKRKRGFLVNNLVFTNSLESRDFTDHCGSAIRFKLTLIIRNTNARQKDYKFILRDLAAQQRNSEEKIRGVKYFVTNKGVDRTLMKGGEDKRVGIGNGDGESESGGESDGGIGGTRKFVKARVALEREVRWRNEGPILDY</sequence>
<proteinExistence type="predicted"/>
<organism evidence="1 2">
    <name type="scientific">Cichorium intybus</name>
    <name type="common">Chicory</name>
    <dbReference type="NCBI Taxonomy" id="13427"/>
    <lineage>
        <taxon>Eukaryota</taxon>
        <taxon>Viridiplantae</taxon>
        <taxon>Streptophyta</taxon>
        <taxon>Embryophyta</taxon>
        <taxon>Tracheophyta</taxon>
        <taxon>Spermatophyta</taxon>
        <taxon>Magnoliopsida</taxon>
        <taxon>eudicotyledons</taxon>
        <taxon>Gunneridae</taxon>
        <taxon>Pentapetalae</taxon>
        <taxon>asterids</taxon>
        <taxon>campanulids</taxon>
        <taxon>Asterales</taxon>
        <taxon>Asteraceae</taxon>
        <taxon>Cichorioideae</taxon>
        <taxon>Cichorieae</taxon>
        <taxon>Cichoriinae</taxon>
        <taxon>Cichorium</taxon>
    </lineage>
</organism>
<dbReference type="Proteomes" id="UP001055811">
    <property type="component" value="Linkage Group LG04"/>
</dbReference>
<protein>
    <submittedName>
        <fullName evidence="1">Uncharacterized protein</fullName>
    </submittedName>
</protein>
<reference evidence="2" key="1">
    <citation type="journal article" date="2022" name="Mol. Ecol. Resour.">
        <title>The genomes of chicory, endive, great burdock and yacon provide insights into Asteraceae palaeo-polyploidization history and plant inulin production.</title>
        <authorList>
            <person name="Fan W."/>
            <person name="Wang S."/>
            <person name="Wang H."/>
            <person name="Wang A."/>
            <person name="Jiang F."/>
            <person name="Liu H."/>
            <person name="Zhao H."/>
            <person name="Xu D."/>
            <person name="Zhang Y."/>
        </authorList>
    </citation>
    <scope>NUCLEOTIDE SEQUENCE [LARGE SCALE GENOMIC DNA]</scope>
    <source>
        <strain evidence="2">cv. Punajuju</strain>
    </source>
</reference>
<name>A0ACB9E4X9_CICIN</name>
<dbReference type="EMBL" id="CM042012">
    <property type="protein sequence ID" value="KAI3753832.1"/>
    <property type="molecule type" value="Genomic_DNA"/>
</dbReference>
<evidence type="ECO:0000313" key="1">
    <source>
        <dbReference type="EMBL" id="KAI3753832.1"/>
    </source>
</evidence>
<accession>A0ACB9E4X9</accession>
<reference evidence="1 2" key="2">
    <citation type="journal article" date="2022" name="Mol. Ecol. Resour.">
        <title>The genomes of chicory, endive, great burdock and yacon provide insights into Asteraceae paleo-polyploidization history and plant inulin production.</title>
        <authorList>
            <person name="Fan W."/>
            <person name="Wang S."/>
            <person name="Wang H."/>
            <person name="Wang A."/>
            <person name="Jiang F."/>
            <person name="Liu H."/>
            <person name="Zhao H."/>
            <person name="Xu D."/>
            <person name="Zhang Y."/>
        </authorList>
    </citation>
    <scope>NUCLEOTIDE SEQUENCE [LARGE SCALE GENOMIC DNA]</scope>
    <source>
        <strain evidence="2">cv. Punajuju</strain>
        <tissue evidence="1">Leaves</tissue>
    </source>
</reference>